<protein>
    <submittedName>
        <fullName evidence="2">Uncharacterized protein</fullName>
    </submittedName>
</protein>
<dbReference type="GO" id="GO:0007160">
    <property type="term" value="P:cell-matrix adhesion"/>
    <property type="evidence" value="ECO:0007669"/>
    <property type="project" value="InterPro"/>
</dbReference>
<keyword evidence="3" id="KW-1185">Reference proteome</keyword>
<proteinExistence type="predicted"/>
<dbReference type="EnsemblMetazoa" id="G21091.5">
    <property type="protein sequence ID" value="G21091.5:cds"/>
    <property type="gene ID" value="G21091"/>
</dbReference>
<accession>A0A8W8JUY0</accession>
<dbReference type="EnsemblMetazoa" id="G21091.2">
    <property type="protein sequence ID" value="G21091.2:cds"/>
    <property type="gene ID" value="G21091"/>
</dbReference>
<dbReference type="InterPro" id="IPR001299">
    <property type="entry name" value="Ependymin"/>
</dbReference>
<dbReference type="EnsemblMetazoa" id="G21091.8">
    <property type="protein sequence ID" value="G21091.8:cds"/>
    <property type="gene ID" value="G21091"/>
</dbReference>
<dbReference type="EnsemblMetazoa" id="G21091.6">
    <property type="protein sequence ID" value="G21091.6:cds"/>
    <property type="gene ID" value="G21091"/>
</dbReference>
<organism evidence="2 3">
    <name type="scientific">Magallana gigas</name>
    <name type="common">Pacific oyster</name>
    <name type="synonym">Crassostrea gigas</name>
    <dbReference type="NCBI Taxonomy" id="29159"/>
    <lineage>
        <taxon>Eukaryota</taxon>
        <taxon>Metazoa</taxon>
        <taxon>Spiralia</taxon>
        <taxon>Lophotrochozoa</taxon>
        <taxon>Mollusca</taxon>
        <taxon>Bivalvia</taxon>
        <taxon>Autobranchia</taxon>
        <taxon>Pteriomorphia</taxon>
        <taxon>Ostreida</taxon>
        <taxon>Ostreoidea</taxon>
        <taxon>Ostreidae</taxon>
        <taxon>Magallana</taxon>
    </lineage>
</organism>
<dbReference type="OrthoDB" id="6134721at2759"/>
<feature type="chain" id="PRO_5042431157" evidence="1">
    <location>
        <begin position="22"/>
        <end position="220"/>
    </location>
</feature>
<dbReference type="PANTHER" id="PTHR10697:SF1">
    <property type="entry name" value="MAMMALIAN EPENDYMIN-RELATED PROTEIN 1"/>
    <property type="match status" value="1"/>
</dbReference>
<reference evidence="2" key="1">
    <citation type="submission" date="2022-08" db="UniProtKB">
        <authorList>
            <consortium name="EnsemblMetazoa"/>
        </authorList>
    </citation>
    <scope>IDENTIFICATION</scope>
    <source>
        <strain evidence="2">05x7-T-G4-1.051#20</strain>
    </source>
</reference>
<dbReference type="EnsemblMetazoa" id="G21091.4">
    <property type="protein sequence ID" value="G21091.4:cds"/>
    <property type="gene ID" value="G21091"/>
</dbReference>
<dbReference type="AlphaFoldDB" id="A0A8W8JUY0"/>
<name>A0A8W8JUY0_MAGGI</name>
<evidence type="ECO:0000313" key="3">
    <source>
        <dbReference type="Proteomes" id="UP000005408"/>
    </source>
</evidence>
<dbReference type="OMA" id="ECFRYES"/>
<dbReference type="Pfam" id="PF00811">
    <property type="entry name" value="Ependymin"/>
    <property type="match status" value="1"/>
</dbReference>
<evidence type="ECO:0000256" key="1">
    <source>
        <dbReference type="SAM" id="SignalP"/>
    </source>
</evidence>
<dbReference type="Proteomes" id="UP000005408">
    <property type="component" value="Unassembled WGS sequence"/>
</dbReference>
<dbReference type="GO" id="GO:0005576">
    <property type="term" value="C:extracellular region"/>
    <property type="evidence" value="ECO:0007669"/>
    <property type="project" value="InterPro"/>
</dbReference>
<sequence>MYVHVFPCVALILISIPLTQSCCAPSVVQGTAMTYGLISEGKTAFQNMQKFYYDEEEKKVARVTTNMMGQPVRDIFDFPAKKRYVITNGTTCNVTDLNEPFQKSCVSPSAVFMGSTVLGNTDDNMKVDNYRFNITQGPVTIETSFMIAPMKGGDCTVVGMVAYGKDQNGYQFSGTTIYMNFSFEITDKSVFQPPKQCNEPDNTGTLLFEVLGGFSRHGFF</sequence>
<dbReference type="PANTHER" id="PTHR10697">
    <property type="entry name" value="MAMMALIAN EPENDYMIN-RELATED PROTEIN 1"/>
    <property type="match status" value="1"/>
</dbReference>
<dbReference type="GO" id="GO:0005764">
    <property type="term" value="C:lysosome"/>
    <property type="evidence" value="ECO:0007669"/>
    <property type="project" value="TreeGrafter"/>
</dbReference>
<feature type="signal peptide" evidence="1">
    <location>
        <begin position="1"/>
        <end position="21"/>
    </location>
</feature>
<keyword evidence="1" id="KW-0732">Signal</keyword>
<evidence type="ECO:0000313" key="2">
    <source>
        <dbReference type="EnsemblMetazoa" id="G21091.8:cds"/>
    </source>
</evidence>
<dbReference type="GO" id="GO:0005509">
    <property type="term" value="F:calcium ion binding"/>
    <property type="evidence" value="ECO:0007669"/>
    <property type="project" value="InterPro"/>
</dbReference>